<dbReference type="AlphaFoldDB" id="S5LU35"/>
<accession>S5LU35</accession>
<dbReference type="PATRIC" id="fig|1276220.3.peg.635"/>
<protein>
    <submittedName>
        <fullName evidence="1">Uncharacterized protein</fullName>
    </submittedName>
</protein>
<name>S5LU35_9MOLU</name>
<organism evidence="1 2">
    <name type="scientific">Spiroplasma taiwanense CT-1</name>
    <dbReference type="NCBI Taxonomy" id="1276220"/>
    <lineage>
        <taxon>Bacteria</taxon>
        <taxon>Bacillati</taxon>
        <taxon>Mycoplasmatota</taxon>
        <taxon>Mollicutes</taxon>
        <taxon>Entomoplasmatales</taxon>
        <taxon>Spiroplasmataceae</taxon>
        <taxon>Spiroplasma</taxon>
    </lineage>
</organism>
<evidence type="ECO:0000313" key="2">
    <source>
        <dbReference type="Proteomes" id="UP000014984"/>
    </source>
</evidence>
<gene>
    <name evidence="1" type="ORF">STAIW_v1c06230</name>
</gene>
<dbReference type="HOGENOM" id="CLU_2773844_0_0_14"/>
<dbReference type="Proteomes" id="UP000014984">
    <property type="component" value="Chromosome"/>
</dbReference>
<keyword evidence="2" id="KW-1185">Reference proteome</keyword>
<evidence type="ECO:0000313" key="1">
    <source>
        <dbReference type="EMBL" id="AGR41244.1"/>
    </source>
</evidence>
<proteinExistence type="predicted"/>
<dbReference type="RefSeq" id="WP_020834383.1">
    <property type="nucleotide sequence ID" value="NC_021846.1"/>
</dbReference>
<reference evidence="1 2" key="1">
    <citation type="journal article" date="2013" name="Genome Biol. Evol.">
        <title>Comparison of metabolic capacities and inference of gene content evolution in mosquito-associated Spiroplasma diminutum and S. taiwanense.</title>
        <authorList>
            <person name="Lo W.S."/>
            <person name="Ku C."/>
            <person name="Chen L.L."/>
            <person name="Chang T.H."/>
            <person name="Kuo C.H."/>
        </authorList>
    </citation>
    <scope>NUCLEOTIDE SEQUENCE [LARGE SCALE GENOMIC DNA]</scope>
    <source>
        <strain evidence="1">CT-1</strain>
    </source>
</reference>
<dbReference type="EMBL" id="CP005074">
    <property type="protein sequence ID" value="AGR41244.1"/>
    <property type="molecule type" value="Genomic_DNA"/>
</dbReference>
<sequence length="69" mass="8365">MKIISEIETLLENSKLIIDEKLLKNILLTYQNAINNLEISYEVIKEQEIDYFIFKKFFKENRKIKQNVK</sequence>
<dbReference type="KEGG" id="stai:STAIW_v1c06230"/>